<reference evidence="1" key="1">
    <citation type="submission" date="2023-06" db="EMBL/GenBank/DDBJ databases">
        <title>Genome-scale phylogeny and comparative genomics of the fungal order Sordariales.</title>
        <authorList>
            <consortium name="Lawrence Berkeley National Laboratory"/>
            <person name="Hensen N."/>
            <person name="Bonometti L."/>
            <person name="Westerberg I."/>
            <person name="Brannstrom I.O."/>
            <person name="Guillou S."/>
            <person name="Cros-Aarteil S."/>
            <person name="Calhoun S."/>
            <person name="Haridas S."/>
            <person name="Kuo A."/>
            <person name="Mondo S."/>
            <person name="Pangilinan J."/>
            <person name="Riley R."/>
            <person name="LaButti K."/>
            <person name="Andreopoulos B."/>
            <person name="Lipzen A."/>
            <person name="Chen C."/>
            <person name="Yanf M."/>
            <person name="Daum C."/>
            <person name="Ng V."/>
            <person name="Clum A."/>
            <person name="Steindorff A."/>
            <person name="Ohm R."/>
            <person name="Martin F."/>
            <person name="Silar P."/>
            <person name="Natvig D."/>
            <person name="Lalanne C."/>
            <person name="Gautier V."/>
            <person name="Ament-velasquez S.L."/>
            <person name="Kruys A."/>
            <person name="Hutchinson M.I."/>
            <person name="Powell A.J."/>
            <person name="Barry K."/>
            <person name="Miller A.N."/>
            <person name="Grigoriev I.V."/>
            <person name="Debuchy R."/>
            <person name="Gladieux P."/>
            <person name="Thoren M.H."/>
            <person name="Johannesson H."/>
        </authorList>
    </citation>
    <scope>NUCLEOTIDE SEQUENCE</scope>
    <source>
        <strain evidence="1">SMH2392-1A</strain>
    </source>
</reference>
<dbReference type="GeneID" id="85326194"/>
<evidence type="ECO:0008006" key="3">
    <source>
        <dbReference type="Google" id="ProtNLM"/>
    </source>
</evidence>
<comment type="caution">
    <text evidence="1">The sequence shown here is derived from an EMBL/GenBank/DDBJ whole genome shotgun (WGS) entry which is preliminary data.</text>
</comment>
<keyword evidence="2" id="KW-1185">Reference proteome</keyword>
<sequence length="495" mass="56034">MDRTPDELMVMIASHLEAPLAPYAAISRRWQDVIEARTFSEIHLTSDEGSRLKFDAAFKTTRRRRMLQVLDFEVELPCPYFDKVQARREAAKNNAAFTEANLTLFQTLSVWDRDDTNVWFNLAIGVDLVGRSPRSTDMNTNTYIPPNPVNNWIKYVNFDYAILNASGGLPLVLVVSALKLSVSYRLYHPNLLTTLSGALPNLEGLDANFLAPARRLPNMRQSIRSSMAGSLCAIAANLHFLTCLKLYWGDCEPSSLRFPLESYIGLDSPHDRFSIAIRRICQLPTMRHVQLIGNCILSDQIFGGAADDSVWPSLKTIEIGMALTAPDARWYFTGNPEDVEPIEDYGDSEGEIPNGSSVDAEYPNAMVWAFESRWQRENSKNPFHNFRTKPCGAILVPFLTSLARATARMPALRQLELELSFVLFVGFYRPSLPKLERDYSATTMGSFFDAHRNHSKWVICFDDEAKKNWRFPPVLTTALLDMSPHIFRGQALYRS</sequence>
<dbReference type="Proteomes" id="UP001172101">
    <property type="component" value="Unassembled WGS sequence"/>
</dbReference>
<gene>
    <name evidence="1" type="ORF">B0T26DRAFT_728846</name>
</gene>
<organism evidence="1 2">
    <name type="scientific">Lasiosphaeria miniovina</name>
    <dbReference type="NCBI Taxonomy" id="1954250"/>
    <lineage>
        <taxon>Eukaryota</taxon>
        <taxon>Fungi</taxon>
        <taxon>Dikarya</taxon>
        <taxon>Ascomycota</taxon>
        <taxon>Pezizomycotina</taxon>
        <taxon>Sordariomycetes</taxon>
        <taxon>Sordariomycetidae</taxon>
        <taxon>Sordariales</taxon>
        <taxon>Lasiosphaeriaceae</taxon>
        <taxon>Lasiosphaeria</taxon>
    </lineage>
</organism>
<protein>
    <recommendedName>
        <fullName evidence="3">F-box domain-containing protein</fullName>
    </recommendedName>
</protein>
<name>A0AA40DP58_9PEZI</name>
<accession>A0AA40DP58</accession>
<evidence type="ECO:0000313" key="1">
    <source>
        <dbReference type="EMBL" id="KAK0707013.1"/>
    </source>
</evidence>
<dbReference type="AlphaFoldDB" id="A0AA40DP58"/>
<dbReference type="RefSeq" id="XP_060292107.1">
    <property type="nucleotide sequence ID" value="XM_060442924.1"/>
</dbReference>
<dbReference type="EMBL" id="JAUIRO010000007">
    <property type="protein sequence ID" value="KAK0707013.1"/>
    <property type="molecule type" value="Genomic_DNA"/>
</dbReference>
<evidence type="ECO:0000313" key="2">
    <source>
        <dbReference type="Proteomes" id="UP001172101"/>
    </source>
</evidence>
<proteinExistence type="predicted"/>